<proteinExistence type="predicted"/>
<organism evidence="1 2">
    <name type="scientific">Hyalomma asiaticum</name>
    <name type="common">Tick</name>
    <dbReference type="NCBI Taxonomy" id="266040"/>
    <lineage>
        <taxon>Eukaryota</taxon>
        <taxon>Metazoa</taxon>
        <taxon>Ecdysozoa</taxon>
        <taxon>Arthropoda</taxon>
        <taxon>Chelicerata</taxon>
        <taxon>Arachnida</taxon>
        <taxon>Acari</taxon>
        <taxon>Parasitiformes</taxon>
        <taxon>Ixodida</taxon>
        <taxon>Ixodoidea</taxon>
        <taxon>Ixodidae</taxon>
        <taxon>Hyalomminae</taxon>
        <taxon>Hyalomma</taxon>
    </lineage>
</organism>
<evidence type="ECO:0000313" key="1">
    <source>
        <dbReference type="EMBL" id="KAH6927821.1"/>
    </source>
</evidence>
<dbReference type="EMBL" id="CM023486">
    <property type="protein sequence ID" value="KAH6927821.1"/>
    <property type="molecule type" value="Genomic_DNA"/>
</dbReference>
<name>A0ACB7S1A2_HYAAI</name>
<reference evidence="1" key="1">
    <citation type="submission" date="2020-05" db="EMBL/GenBank/DDBJ databases">
        <title>Large-scale comparative analyses of tick genomes elucidate their genetic diversity and vector capacities.</title>
        <authorList>
            <person name="Jia N."/>
            <person name="Wang J."/>
            <person name="Shi W."/>
            <person name="Du L."/>
            <person name="Sun Y."/>
            <person name="Zhan W."/>
            <person name="Jiang J."/>
            <person name="Wang Q."/>
            <person name="Zhang B."/>
            <person name="Ji P."/>
            <person name="Sakyi L.B."/>
            <person name="Cui X."/>
            <person name="Yuan T."/>
            <person name="Jiang B."/>
            <person name="Yang W."/>
            <person name="Lam T.T.-Y."/>
            <person name="Chang Q."/>
            <person name="Ding S."/>
            <person name="Wang X."/>
            <person name="Zhu J."/>
            <person name="Ruan X."/>
            <person name="Zhao L."/>
            <person name="Wei J."/>
            <person name="Que T."/>
            <person name="Du C."/>
            <person name="Cheng J."/>
            <person name="Dai P."/>
            <person name="Han X."/>
            <person name="Huang E."/>
            <person name="Gao Y."/>
            <person name="Liu J."/>
            <person name="Shao H."/>
            <person name="Ye R."/>
            <person name="Li L."/>
            <person name="Wei W."/>
            <person name="Wang X."/>
            <person name="Wang C."/>
            <person name="Yang T."/>
            <person name="Huo Q."/>
            <person name="Li W."/>
            <person name="Guo W."/>
            <person name="Chen H."/>
            <person name="Zhou L."/>
            <person name="Ni X."/>
            <person name="Tian J."/>
            <person name="Zhou Y."/>
            <person name="Sheng Y."/>
            <person name="Liu T."/>
            <person name="Pan Y."/>
            <person name="Xia L."/>
            <person name="Li J."/>
            <person name="Zhao F."/>
            <person name="Cao W."/>
        </authorList>
    </citation>
    <scope>NUCLEOTIDE SEQUENCE</scope>
    <source>
        <strain evidence="1">Hyas-2018</strain>
    </source>
</reference>
<keyword evidence="2" id="KW-1185">Reference proteome</keyword>
<comment type="caution">
    <text evidence="1">The sequence shown here is derived from an EMBL/GenBank/DDBJ whole genome shotgun (WGS) entry which is preliminary data.</text>
</comment>
<gene>
    <name evidence="1" type="ORF">HPB50_008961</name>
</gene>
<accession>A0ACB7S1A2</accession>
<dbReference type="Proteomes" id="UP000821845">
    <property type="component" value="Chromosome 6"/>
</dbReference>
<protein>
    <submittedName>
        <fullName evidence="1">Uncharacterized protein</fullName>
    </submittedName>
</protein>
<evidence type="ECO:0000313" key="2">
    <source>
        <dbReference type="Proteomes" id="UP000821845"/>
    </source>
</evidence>
<sequence length="202" mass="23008">MDEKRTLVELGKKMGLSGEALLAGVSAEKKKCATSERKTGEAHRAAREDHEREMARMEVERALLEERRRVAEAQRSSMNCTEDTVGAGPSFRSPHKMIPPYNEGRDELDAYIQRFERVATIQGWQTDKWAFSLSLCLTGEALTVEGRMSVEDSMDYTMLKQTLLQRFQYAEEGYRSKFRDAQAENAETGRQPAGSLWGYFDH</sequence>